<keyword evidence="1" id="KW-0732">Signal</keyword>
<organism evidence="3 4">
    <name type="scientific">Echinicola strongylocentroti</name>
    <dbReference type="NCBI Taxonomy" id="1795355"/>
    <lineage>
        <taxon>Bacteria</taxon>
        <taxon>Pseudomonadati</taxon>
        <taxon>Bacteroidota</taxon>
        <taxon>Cytophagia</taxon>
        <taxon>Cytophagales</taxon>
        <taxon>Cyclobacteriaceae</taxon>
        <taxon>Echinicola</taxon>
    </lineage>
</organism>
<keyword evidence="4" id="KW-1185">Reference proteome</keyword>
<accession>A0A2Z4IDY3</accession>
<dbReference type="Proteomes" id="UP000248688">
    <property type="component" value="Chromosome"/>
</dbReference>
<dbReference type="Gene3D" id="2.60.40.10">
    <property type="entry name" value="Immunoglobulins"/>
    <property type="match status" value="2"/>
</dbReference>
<evidence type="ECO:0000256" key="1">
    <source>
        <dbReference type="SAM" id="SignalP"/>
    </source>
</evidence>
<gene>
    <name evidence="3" type="ORF">DN752_02075</name>
</gene>
<feature type="domain" description="Surface glycan-binding protein B xyloglucan binding" evidence="2">
    <location>
        <begin position="222"/>
        <end position="420"/>
    </location>
</feature>
<evidence type="ECO:0000313" key="3">
    <source>
        <dbReference type="EMBL" id="AWW29019.1"/>
    </source>
</evidence>
<reference evidence="3 4" key="1">
    <citation type="submission" date="2018-06" db="EMBL/GenBank/DDBJ databases">
        <title>Echinicola strongylocentroti sp. nov., isolated from a sea urchin Strongylocentrotus intermedius.</title>
        <authorList>
            <person name="Bae S.S."/>
        </authorList>
    </citation>
    <scope>NUCLEOTIDE SEQUENCE [LARGE SCALE GENOMIC DNA]</scope>
    <source>
        <strain evidence="3 4">MEBiC08714</strain>
    </source>
</reference>
<evidence type="ECO:0000313" key="4">
    <source>
        <dbReference type="Proteomes" id="UP000248688"/>
    </source>
</evidence>
<name>A0A2Z4IDY3_9BACT</name>
<dbReference type="InterPro" id="IPR013783">
    <property type="entry name" value="Ig-like_fold"/>
</dbReference>
<dbReference type="AlphaFoldDB" id="A0A2Z4IDY3"/>
<evidence type="ECO:0000259" key="2">
    <source>
        <dbReference type="Pfam" id="PF18329"/>
    </source>
</evidence>
<proteinExistence type="predicted"/>
<feature type="signal peptide" evidence="1">
    <location>
        <begin position="1"/>
        <end position="26"/>
    </location>
</feature>
<dbReference type="InterPro" id="IPR040475">
    <property type="entry name" value="SGBP_B_XBD"/>
</dbReference>
<dbReference type="GO" id="GO:0030247">
    <property type="term" value="F:polysaccharide binding"/>
    <property type="evidence" value="ECO:0007669"/>
    <property type="project" value="InterPro"/>
</dbReference>
<sequence>MKKNPIYKFNFLSSALVLAMALCSLACQEDEDEVTGMPSIERVRYTDPATADSAFSRATLGSTLAILGNNLGTTQQVYLNDYPVGVNPAYVTNDNVIVTITDSVPTVATNPDVPNMLRLVTKGGETSISFQTLPPAPQISRVANEYVKTGDQLTLFGRYYYFIDTVYFPGEDVYVTDGFTTNSTGSRLTVTVPDGLDFAEGNSITVVTQSGASATNRRTQIYDGDGMVADFDTNGALEWPWNWGWGISGEMIVPSIGGIEGIDGNFGAIDMELPPDNGWSNDKVINFANWGGEQIFPTEPADKYTTSAPIADFDIRMEVATITEASLEGVTLDLWYPDINGNELQASVPITDFVRTSDGQWYTVSINANQLTSGNVRLATYGDFLAGGADGVKQLRIVIQNANSSTVPVTMGIDNVRVVRAEE</sequence>
<dbReference type="Pfam" id="PF18329">
    <property type="entry name" value="SGBP_B_XBD"/>
    <property type="match status" value="1"/>
</dbReference>
<dbReference type="KEGG" id="est:DN752_02075"/>
<protein>
    <recommendedName>
        <fullName evidence="2">Surface glycan-binding protein B xyloglucan binding domain-containing protein</fullName>
    </recommendedName>
</protein>
<dbReference type="OrthoDB" id="660167at2"/>
<dbReference type="RefSeq" id="WP_112782439.1">
    <property type="nucleotide sequence ID" value="NZ_CP030041.1"/>
</dbReference>
<feature type="chain" id="PRO_5016255506" description="Surface glycan-binding protein B xyloglucan binding domain-containing protein" evidence="1">
    <location>
        <begin position="27"/>
        <end position="423"/>
    </location>
</feature>
<dbReference type="EMBL" id="CP030041">
    <property type="protein sequence ID" value="AWW29019.1"/>
    <property type="molecule type" value="Genomic_DNA"/>
</dbReference>